<comment type="caution">
    <text evidence="9">The sequence shown here is derived from an EMBL/GenBank/DDBJ whole genome shotgun (WGS) entry which is preliminary data.</text>
</comment>
<evidence type="ECO:0000313" key="10">
    <source>
        <dbReference type="Proteomes" id="UP000016368"/>
    </source>
</evidence>
<keyword evidence="4 7" id="KW-0697">Rotamase</keyword>
<feature type="signal peptide" evidence="7">
    <location>
        <begin position="1"/>
        <end position="25"/>
    </location>
</feature>
<evidence type="ECO:0000313" key="9">
    <source>
        <dbReference type="EMBL" id="EGI75710.1"/>
    </source>
</evidence>
<evidence type="ECO:0000259" key="8">
    <source>
        <dbReference type="PROSITE" id="PS50198"/>
    </source>
</evidence>
<dbReference type="InterPro" id="IPR050280">
    <property type="entry name" value="OMP_Chaperone_SurA"/>
</dbReference>
<dbReference type="EC" id="5.2.1.8" evidence="7"/>
<organism evidence="9 10">
    <name type="scientific">Hylemonella gracilis ATCC 19624</name>
    <dbReference type="NCBI Taxonomy" id="887062"/>
    <lineage>
        <taxon>Bacteria</taxon>
        <taxon>Pseudomonadati</taxon>
        <taxon>Pseudomonadota</taxon>
        <taxon>Betaproteobacteria</taxon>
        <taxon>Burkholderiales</taxon>
        <taxon>Comamonadaceae</taxon>
        <taxon>Hylemonella</taxon>
    </lineage>
</organism>
<evidence type="ECO:0000256" key="2">
    <source>
        <dbReference type="ARBA" id="ARBA00022737"/>
    </source>
</evidence>
<dbReference type="RefSeq" id="WP_006299024.1">
    <property type="nucleotide sequence ID" value="NZ_AEGR01000093.1"/>
</dbReference>
<name>F3KWS3_9BURK</name>
<keyword evidence="1 7" id="KW-0732">Signal</keyword>
<evidence type="ECO:0000256" key="1">
    <source>
        <dbReference type="ARBA" id="ARBA00022729"/>
    </source>
</evidence>
<protein>
    <recommendedName>
        <fullName evidence="7">Chaperone SurA</fullName>
    </recommendedName>
    <alternativeName>
        <fullName evidence="7">Peptidyl-prolyl cis-trans isomerase SurA</fullName>
        <shortName evidence="7">PPIase SurA</shortName>
        <ecNumber evidence="7">5.2.1.8</ecNumber>
    </alternativeName>
    <alternativeName>
        <fullName evidence="7">Rotamase SurA</fullName>
    </alternativeName>
</protein>
<dbReference type="AlphaFoldDB" id="F3KWS3"/>
<dbReference type="PANTHER" id="PTHR47637:SF1">
    <property type="entry name" value="CHAPERONE SURA"/>
    <property type="match status" value="1"/>
</dbReference>
<dbReference type="PROSITE" id="PS01096">
    <property type="entry name" value="PPIC_PPIASE_1"/>
    <property type="match status" value="1"/>
</dbReference>
<dbReference type="SUPFAM" id="SSF109998">
    <property type="entry name" value="Triger factor/SurA peptide-binding domain-like"/>
    <property type="match status" value="1"/>
</dbReference>
<feature type="domain" description="PpiC" evidence="8">
    <location>
        <begin position="187"/>
        <end position="289"/>
    </location>
</feature>
<evidence type="ECO:0000256" key="5">
    <source>
        <dbReference type="ARBA" id="ARBA00023186"/>
    </source>
</evidence>
<dbReference type="InterPro" id="IPR023058">
    <property type="entry name" value="PPIase_PpiC_CS"/>
</dbReference>
<keyword evidence="5 7" id="KW-0143">Chaperone</keyword>
<comment type="domain">
    <text evidence="7">The PPIase activity resides only in the second parvulin domain. The N-terminal region and the C-terminal tail are necessary and sufficient for the chaperone activity of SurA. The PPIase activity is dispensable for SurA to function as a chaperone. The N-terminal region and the C-terminal tail are also required for porin recognition.</text>
</comment>
<evidence type="ECO:0000256" key="7">
    <source>
        <dbReference type="HAMAP-Rule" id="MF_01183"/>
    </source>
</evidence>
<dbReference type="Gene3D" id="1.10.4030.10">
    <property type="entry name" value="Porin chaperone SurA, peptide-binding domain"/>
    <property type="match status" value="1"/>
</dbReference>
<dbReference type="GO" id="GO:0050821">
    <property type="term" value="P:protein stabilization"/>
    <property type="evidence" value="ECO:0007669"/>
    <property type="project" value="InterPro"/>
</dbReference>
<dbReference type="OrthoDB" id="14196at2"/>
<dbReference type="eggNOG" id="COG0760">
    <property type="taxonomic scope" value="Bacteria"/>
</dbReference>
<keyword evidence="6 7" id="KW-0413">Isomerase</keyword>
<accession>F3KWS3</accession>
<dbReference type="Proteomes" id="UP000016368">
    <property type="component" value="Unassembled WGS sequence"/>
</dbReference>
<feature type="domain" description="PpiC" evidence="8">
    <location>
        <begin position="300"/>
        <end position="399"/>
    </location>
</feature>
<keyword evidence="2 7" id="KW-0677">Repeat</keyword>
<dbReference type="GO" id="GO:0003755">
    <property type="term" value="F:peptidyl-prolyl cis-trans isomerase activity"/>
    <property type="evidence" value="ECO:0007669"/>
    <property type="project" value="UniProtKB-UniRule"/>
</dbReference>
<gene>
    <name evidence="7" type="primary">surA</name>
    <name evidence="9" type="ORF">HGR_14559</name>
</gene>
<dbReference type="GO" id="GO:0042277">
    <property type="term" value="F:peptide binding"/>
    <property type="evidence" value="ECO:0007669"/>
    <property type="project" value="InterPro"/>
</dbReference>
<keyword evidence="3 7" id="KW-0574">Periplasm</keyword>
<dbReference type="Pfam" id="PF00639">
    <property type="entry name" value="Rotamase"/>
    <property type="match status" value="2"/>
</dbReference>
<evidence type="ECO:0000256" key="6">
    <source>
        <dbReference type="ARBA" id="ARBA00023235"/>
    </source>
</evidence>
<feature type="chain" id="PRO_5009011721" description="Chaperone SurA" evidence="7">
    <location>
        <begin position="26"/>
        <end position="447"/>
    </location>
</feature>
<dbReference type="EMBL" id="AEGR01000093">
    <property type="protein sequence ID" value="EGI75710.1"/>
    <property type="molecule type" value="Genomic_DNA"/>
</dbReference>
<comment type="catalytic activity">
    <reaction evidence="7">
        <text>[protein]-peptidylproline (omega=180) = [protein]-peptidylproline (omega=0)</text>
        <dbReference type="Rhea" id="RHEA:16237"/>
        <dbReference type="Rhea" id="RHEA-COMP:10747"/>
        <dbReference type="Rhea" id="RHEA-COMP:10748"/>
        <dbReference type="ChEBI" id="CHEBI:83833"/>
        <dbReference type="ChEBI" id="CHEBI:83834"/>
        <dbReference type="EC" id="5.2.1.8"/>
    </reaction>
</comment>
<dbReference type="Gene3D" id="3.10.50.40">
    <property type="match status" value="2"/>
</dbReference>
<dbReference type="InterPro" id="IPR000297">
    <property type="entry name" value="PPIase_PpiC"/>
</dbReference>
<dbReference type="PROSITE" id="PS50198">
    <property type="entry name" value="PPIC_PPIASE_2"/>
    <property type="match status" value="2"/>
</dbReference>
<dbReference type="GO" id="GO:0043165">
    <property type="term" value="P:Gram-negative-bacterium-type cell outer membrane assembly"/>
    <property type="evidence" value="ECO:0007669"/>
    <property type="project" value="InterPro"/>
</dbReference>
<sequence length="447" mass="49687" precursor="true">MIHPSVLGRVLCTAMLLAVLGAAQAQGTPAPPPSVRSADYIVAVVNSEPITNAQVNAEVARALRQLAAQRRPAPEGQALRRQVLDQLINERAQLQLAREMGLKIDEPSVDQAEQNVARQNQLTVTQLREQVQQQDGMTTQALRARLKEQLLLTRLREREVDARVKVSDADVEQYLSEQQQRNSNPASQLIHIAHILVAVPEDASATFQLESQRKAEQIARRAREKGADFAALARELSDAADRANGGQLGLRAGDRYPALFTNAVRTLAVGEISEPVRSGAGFHVLKLIERRQPAPAPQTVTQSRARHILLIPSAQLSEAQARDKLNDFRRRIQSGDTDFATLARQNSQDGSAAQGGDLGWASPGMFVPEFENVMNQLAPGQISEPLISRFGVHLIQLLERRQATLNEREQRELVRNMLRERKMAEAYDNWIRDTRARAYVELREAPQ</sequence>
<proteinExistence type="inferred from homology"/>
<reference evidence="9 10" key="1">
    <citation type="journal article" date="2011" name="EMBO J.">
        <title>Structural diversity of bacterial flagellar motors.</title>
        <authorList>
            <person name="Chen S."/>
            <person name="Beeby M."/>
            <person name="Murphy G.E."/>
            <person name="Leadbetter J.R."/>
            <person name="Hendrixson D.R."/>
            <person name="Briegel A."/>
            <person name="Li Z."/>
            <person name="Shi J."/>
            <person name="Tocheva E.I."/>
            <person name="Muller A."/>
            <person name="Dobro M.J."/>
            <person name="Jensen G.J."/>
        </authorList>
    </citation>
    <scope>NUCLEOTIDE SEQUENCE [LARGE SCALE GENOMIC DNA]</scope>
    <source>
        <strain evidence="9 10">ATCC 19624</strain>
    </source>
</reference>
<dbReference type="HAMAP" id="MF_01183">
    <property type="entry name" value="Chaperone_SurA"/>
    <property type="match status" value="1"/>
</dbReference>
<dbReference type="GO" id="GO:0051082">
    <property type="term" value="F:unfolded protein binding"/>
    <property type="evidence" value="ECO:0007669"/>
    <property type="project" value="UniProtKB-UniRule"/>
</dbReference>
<dbReference type="InterPro" id="IPR015391">
    <property type="entry name" value="SurA_N"/>
</dbReference>
<dbReference type="GO" id="GO:0030288">
    <property type="term" value="C:outer membrane-bounded periplasmic space"/>
    <property type="evidence" value="ECO:0007669"/>
    <property type="project" value="InterPro"/>
</dbReference>
<evidence type="ECO:0000256" key="4">
    <source>
        <dbReference type="ARBA" id="ARBA00023110"/>
    </source>
</evidence>
<dbReference type="SUPFAM" id="SSF54534">
    <property type="entry name" value="FKBP-like"/>
    <property type="match status" value="2"/>
</dbReference>
<dbReference type="InterPro" id="IPR027304">
    <property type="entry name" value="Trigger_fact/SurA_dom_sf"/>
</dbReference>
<dbReference type="GO" id="GO:0006457">
    <property type="term" value="P:protein folding"/>
    <property type="evidence" value="ECO:0007669"/>
    <property type="project" value="UniProtKB-UniRule"/>
</dbReference>
<dbReference type="PANTHER" id="PTHR47637">
    <property type="entry name" value="CHAPERONE SURA"/>
    <property type="match status" value="1"/>
</dbReference>
<dbReference type="STRING" id="887062.HGR_14559"/>
<dbReference type="InterPro" id="IPR046357">
    <property type="entry name" value="PPIase_dom_sf"/>
</dbReference>
<comment type="subcellular location">
    <subcellularLocation>
        <location evidence="7">Periplasm</location>
    </subcellularLocation>
    <text evidence="7">Is capable of associating with the outer membrane.</text>
</comment>
<keyword evidence="10" id="KW-1185">Reference proteome</keyword>
<evidence type="ECO:0000256" key="3">
    <source>
        <dbReference type="ARBA" id="ARBA00022764"/>
    </source>
</evidence>
<dbReference type="InterPro" id="IPR023034">
    <property type="entry name" value="PPIase_SurA"/>
</dbReference>
<dbReference type="Pfam" id="PF09312">
    <property type="entry name" value="SurA_N"/>
    <property type="match status" value="1"/>
</dbReference>
<comment type="function">
    <text evidence="7">Chaperone involved in the correct folding and assembly of outer membrane proteins. Recognizes specific patterns of aromatic residues and the orientation of their side chains, which are found more frequently in integral outer membrane proteins. May act in both early periplasmic and late outer membrane-associated steps of protein maturation.</text>
</comment>